<dbReference type="EMBL" id="QGNW01001523">
    <property type="protein sequence ID" value="RVW37835.1"/>
    <property type="molecule type" value="Genomic_DNA"/>
</dbReference>
<evidence type="ECO:0000313" key="2">
    <source>
        <dbReference type="EMBL" id="RVW37835.1"/>
    </source>
</evidence>
<dbReference type="GO" id="GO:0010073">
    <property type="term" value="P:meristem maintenance"/>
    <property type="evidence" value="ECO:0007669"/>
    <property type="project" value="InterPro"/>
</dbReference>
<dbReference type="PANTHER" id="PTHR46033:SF8">
    <property type="entry name" value="PROTEIN MAINTENANCE OF MERISTEMS-LIKE"/>
    <property type="match status" value="1"/>
</dbReference>
<dbReference type="PANTHER" id="PTHR46033">
    <property type="entry name" value="PROTEIN MAIN-LIKE 2"/>
    <property type="match status" value="1"/>
</dbReference>
<proteinExistence type="predicted"/>
<accession>A0A438DQT2</accession>
<evidence type="ECO:0000259" key="1">
    <source>
        <dbReference type="Pfam" id="PF10536"/>
    </source>
</evidence>
<dbReference type="Proteomes" id="UP000288805">
    <property type="component" value="Unassembled WGS sequence"/>
</dbReference>
<reference evidence="2 3" key="1">
    <citation type="journal article" date="2018" name="PLoS Genet.">
        <title>Population sequencing reveals clonal diversity and ancestral inbreeding in the grapevine cultivar Chardonnay.</title>
        <authorList>
            <person name="Roach M.J."/>
            <person name="Johnson D.L."/>
            <person name="Bohlmann J."/>
            <person name="van Vuuren H.J."/>
            <person name="Jones S.J."/>
            <person name="Pretorius I.S."/>
            <person name="Schmidt S.A."/>
            <person name="Borneman A.R."/>
        </authorList>
    </citation>
    <scope>NUCLEOTIDE SEQUENCE [LARGE SCALE GENOMIC DNA]</scope>
    <source>
        <strain evidence="3">cv. Chardonnay</strain>
        <tissue evidence="2">Leaf</tissue>
    </source>
</reference>
<organism evidence="2 3">
    <name type="scientific">Vitis vinifera</name>
    <name type="common">Grape</name>
    <dbReference type="NCBI Taxonomy" id="29760"/>
    <lineage>
        <taxon>Eukaryota</taxon>
        <taxon>Viridiplantae</taxon>
        <taxon>Streptophyta</taxon>
        <taxon>Embryophyta</taxon>
        <taxon>Tracheophyta</taxon>
        <taxon>Spermatophyta</taxon>
        <taxon>Magnoliopsida</taxon>
        <taxon>eudicotyledons</taxon>
        <taxon>Gunneridae</taxon>
        <taxon>Pentapetalae</taxon>
        <taxon>rosids</taxon>
        <taxon>Vitales</taxon>
        <taxon>Vitaceae</taxon>
        <taxon>Viteae</taxon>
        <taxon>Vitis</taxon>
    </lineage>
</organism>
<dbReference type="Pfam" id="PF10536">
    <property type="entry name" value="PMD"/>
    <property type="match status" value="1"/>
</dbReference>
<dbReference type="InterPro" id="IPR019557">
    <property type="entry name" value="AminoTfrase-like_pln_mobile"/>
</dbReference>
<evidence type="ECO:0000313" key="3">
    <source>
        <dbReference type="Proteomes" id="UP000288805"/>
    </source>
</evidence>
<protein>
    <submittedName>
        <fullName evidence="2">Serine/threonine-protein phosphatase 7 long form-like</fullName>
    </submittedName>
</protein>
<name>A0A438DQT2_VITVI</name>
<dbReference type="AlphaFoldDB" id="A0A438DQT2"/>
<dbReference type="InterPro" id="IPR044824">
    <property type="entry name" value="MAIN-like"/>
</dbReference>
<feature type="domain" description="Aminotransferase-like plant mobile" evidence="1">
    <location>
        <begin position="2"/>
        <end position="69"/>
    </location>
</feature>
<gene>
    <name evidence="2" type="primary">MAIL3_118</name>
    <name evidence="2" type="ORF">CK203_087907</name>
</gene>
<sequence>MSPFICFDIVEWHRLERVLRQFSHQQGIPPSCSIEQDLHSIDRLGRHKYDWEAFHAQYITLWASRAERIVTTPLMTGAI</sequence>
<comment type="caution">
    <text evidence="2">The sequence shown here is derived from an EMBL/GenBank/DDBJ whole genome shotgun (WGS) entry which is preliminary data.</text>
</comment>